<feature type="region of interest" description="Disordered" evidence="1">
    <location>
        <begin position="1"/>
        <end position="28"/>
    </location>
</feature>
<dbReference type="InterPro" id="IPR006461">
    <property type="entry name" value="PLAC_motif_containing"/>
</dbReference>
<comment type="caution">
    <text evidence="3">The sequence shown here is derived from an EMBL/GenBank/DDBJ whole genome shotgun (WGS) entry which is preliminary data.</text>
</comment>
<dbReference type="Proteomes" id="UP000693970">
    <property type="component" value="Unassembled WGS sequence"/>
</dbReference>
<dbReference type="OrthoDB" id="44178at2759"/>
<keyword evidence="2" id="KW-1133">Transmembrane helix</keyword>
<reference evidence="3" key="2">
    <citation type="submission" date="2021-04" db="EMBL/GenBank/DDBJ databases">
        <authorList>
            <person name="Podell S."/>
        </authorList>
    </citation>
    <scope>NUCLEOTIDE SEQUENCE</scope>
    <source>
        <strain evidence="3">Hildebrandi</strain>
    </source>
</reference>
<feature type="transmembrane region" description="Helical" evidence="2">
    <location>
        <begin position="239"/>
        <end position="257"/>
    </location>
</feature>
<proteinExistence type="predicted"/>
<protein>
    <submittedName>
        <fullName evidence="3">PLAC8 family domain containing protein</fullName>
    </submittedName>
</protein>
<keyword evidence="2" id="KW-0812">Transmembrane</keyword>
<organism evidence="3 4">
    <name type="scientific">Nitzschia inconspicua</name>
    <dbReference type="NCBI Taxonomy" id="303405"/>
    <lineage>
        <taxon>Eukaryota</taxon>
        <taxon>Sar</taxon>
        <taxon>Stramenopiles</taxon>
        <taxon>Ochrophyta</taxon>
        <taxon>Bacillariophyta</taxon>
        <taxon>Bacillariophyceae</taxon>
        <taxon>Bacillariophycidae</taxon>
        <taxon>Bacillariales</taxon>
        <taxon>Bacillariaceae</taxon>
        <taxon>Nitzschia</taxon>
    </lineage>
</organism>
<keyword evidence="2" id="KW-0472">Membrane</keyword>
<evidence type="ECO:0000313" key="3">
    <source>
        <dbReference type="EMBL" id="KAG7353229.1"/>
    </source>
</evidence>
<name>A0A9K3L140_9STRA</name>
<reference evidence="3" key="1">
    <citation type="journal article" date="2021" name="Sci. Rep.">
        <title>Diploid genomic architecture of Nitzschia inconspicua, an elite biomass production diatom.</title>
        <authorList>
            <person name="Oliver A."/>
            <person name="Podell S."/>
            <person name="Pinowska A."/>
            <person name="Traller J.C."/>
            <person name="Smith S.R."/>
            <person name="McClure R."/>
            <person name="Beliaev A."/>
            <person name="Bohutskyi P."/>
            <person name="Hill E.A."/>
            <person name="Rabines A."/>
            <person name="Zheng H."/>
            <person name="Allen L.Z."/>
            <person name="Kuo A."/>
            <person name="Grigoriev I.V."/>
            <person name="Allen A.E."/>
            <person name="Hazlebeck D."/>
            <person name="Allen E.E."/>
        </authorList>
    </citation>
    <scope>NUCLEOTIDE SEQUENCE</scope>
    <source>
        <strain evidence="3">Hildebrandi</strain>
    </source>
</reference>
<gene>
    <name evidence="3" type="ORF">IV203_009278</name>
</gene>
<feature type="compositionally biased region" description="Basic and acidic residues" evidence="1">
    <location>
        <begin position="1"/>
        <end position="11"/>
    </location>
</feature>
<dbReference type="PANTHER" id="PTHR15907">
    <property type="entry name" value="DUF614 FAMILY PROTEIN-RELATED"/>
    <property type="match status" value="1"/>
</dbReference>
<dbReference type="AlphaFoldDB" id="A0A9K3L140"/>
<dbReference type="EMBL" id="JAGRRH010000017">
    <property type="protein sequence ID" value="KAG7353229.1"/>
    <property type="molecule type" value="Genomic_DNA"/>
</dbReference>
<dbReference type="Pfam" id="PF04749">
    <property type="entry name" value="PLAC8"/>
    <property type="match status" value="1"/>
</dbReference>
<accession>A0A9K3L140</accession>
<keyword evidence="4" id="KW-1185">Reference proteome</keyword>
<evidence type="ECO:0000313" key="4">
    <source>
        <dbReference type="Proteomes" id="UP000693970"/>
    </source>
</evidence>
<evidence type="ECO:0000256" key="2">
    <source>
        <dbReference type="SAM" id="Phobius"/>
    </source>
</evidence>
<dbReference type="NCBIfam" id="TIGR01571">
    <property type="entry name" value="A_thal_Cys_rich"/>
    <property type="match status" value="1"/>
</dbReference>
<sequence length="321" mass="35279">MKDLQNDREYGETTNTVDTPGPQEITPPPEAIIASQIPVETDEVAVPVVVEDISARTINPLVGPGNLTGSAPTGPITSPKFCTVIAPSTLEAGYSFPARVDDIDFLVTVPEGGINEGQAFQVPYPKKAFQSATGPTSSRLEPLSIDQATLPQRGQDDVLGHWRRPLCECCEDCCTGCMCFFGFFCTPIMLAQIMTRMRLNIFGVVVQGDLQQQTFLWVVTIWTVFLVLFFALITLDSASFVLLCIFGVYYTIASTNVRSTLRRRYNIHAECCMCCDGVFDDCCTSFWCAPCSVIQMARHTHDVKIYPYDCCSKTGGTPEVV</sequence>
<feature type="transmembrane region" description="Helical" evidence="2">
    <location>
        <begin position="215"/>
        <end position="233"/>
    </location>
</feature>
<evidence type="ECO:0000256" key="1">
    <source>
        <dbReference type="SAM" id="MobiDB-lite"/>
    </source>
</evidence>